<keyword evidence="2" id="KW-1185">Reference proteome</keyword>
<sequence length="181" mass="21217">MRFIDKNIINSIFRAADNSNWHGQVHALSSGRECVPIMVNGDKIIIEFVYPSHFREEVFFNDNFSTDGDGYYFIPKIDHRFISIWFGGTTPEEGFAEICVLDKSRFNYENIEFAKMLQLAVKVYFENYPSANQYFFESDSQFSNFIEHQVFNADQKLTDRVKVDMIKEISPPFYGFSVFKD</sequence>
<evidence type="ECO:0000313" key="1">
    <source>
        <dbReference type="EMBL" id="ANI31134.1"/>
    </source>
</evidence>
<dbReference type="Proteomes" id="UP000266744">
    <property type="component" value="Chromosome"/>
</dbReference>
<proteinExistence type="predicted"/>
<organism evidence="1 2">
    <name type="scientific">Yersinia entomophaga</name>
    <dbReference type="NCBI Taxonomy" id="935293"/>
    <lineage>
        <taxon>Bacteria</taxon>
        <taxon>Pseudomonadati</taxon>
        <taxon>Pseudomonadota</taxon>
        <taxon>Gammaproteobacteria</taxon>
        <taxon>Enterobacterales</taxon>
        <taxon>Yersiniaceae</taxon>
        <taxon>Yersinia</taxon>
    </lineage>
</organism>
<gene>
    <name evidence="1" type="ORF">PL78_15065</name>
</gene>
<dbReference type="RefSeq" id="WP_064516741.1">
    <property type="nucleotide sequence ID" value="NZ_CP010029.1"/>
</dbReference>
<accession>A0ABM6BP05</accession>
<reference evidence="1 2" key="1">
    <citation type="journal article" date="2016" name="Toxins">
        <title>The Draft Genome Sequence of the Yersinia entomophaga Entomopathogenic Type Strain MH96T.</title>
        <authorList>
            <person name="Hurst M.R."/>
            <person name="Beattie A."/>
            <person name="Altermann E."/>
            <person name="Moraga R.M."/>
            <person name="Harper L.A."/>
            <person name="Calder J."/>
            <person name="Laugraud A."/>
        </authorList>
    </citation>
    <scope>NUCLEOTIDE SEQUENCE [LARGE SCALE GENOMIC DNA]</scope>
    <source>
        <strain evidence="1 2">MH96</strain>
    </source>
</reference>
<dbReference type="EMBL" id="CP010029">
    <property type="protein sequence ID" value="ANI31134.1"/>
    <property type="molecule type" value="Genomic_DNA"/>
</dbReference>
<name>A0ABM6BP05_YERET</name>
<protein>
    <submittedName>
        <fullName evidence="1">Uncharacterized protein</fullName>
    </submittedName>
</protein>
<evidence type="ECO:0000313" key="2">
    <source>
        <dbReference type="Proteomes" id="UP000266744"/>
    </source>
</evidence>